<dbReference type="Proteomes" id="UP000318538">
    <property type="component" value="Chromosome"/>
</dbReference>
<evidence type="ECO:0000313" key="4">
    <source>
        <dbReference type="EMBL" id="QDT01676.1"/>
    </source>
</evidence>
<reference evidence="4 5" key="1">
    <citation type="submission" date="2019-02" db="EMBL/GenBank/DDBJ databases">
        <title>Deep-cultivation of Planctomycetes and their phenomic and genomic characterization uncovers novel biology.</title>
        <authorList>
            <person name="Wiegand S."/>
            <person name="Jogler M."/>
            <person name="Boedeker C."/>
            <person name="Pinto D."/>
            <person name="Vollmers J."/>
            <person name="Rivas-Marin E."/>
            <person name="Kohn T."/>
            <person name="Peeters S.H."/>
            <person name="Heuer A."/>
            <person name="Rast P."/>
            <person name="Oberbeckmann S."/>
            <person name="Bunk B."/>
            <person name="Jeske O."/>
            <person name="Meyerdierks A."/>
            <person name="Storesund J.E."/>
            <person name="Kallscheuer N."/>
            <person name="Luecker S."/>
            <person name="Lage O.M."/>
            <person name="Pohl T."/>
            <person name="Merkel B.J."/>
            <person name="Hornburger P."/>
            <person name="Mueller R.-W."/>
            <person name="Bruemmer F."/>
            <person name="Labrenz M."/>
            <person name="Spormann A.M."/>
            <person name="Op den Camp H."/>
            <person name="Overmann J."/>
            <person name="Amann R."/>
            <person name="Jetten M.S.M."/>
            <person name="Mascher T."/>
            <person name="Medema M.H."/>
            <person name="Devos D.P."/>
            <person name="Kaster A.-K."/>
            <person name="Ovreas L."/>
            <person name="Rohde M."/>
            <person name="Galperin M.Y."/>
            <person name="Jogler C."/>
        </authorList>
    </citation>
    <scope>NUCLEOTIDE SEQUENCE [LARGE SCALE GENOMIC DNA]</scope>
    <source>
        <strain evidence="4 5">K22_7</strain>
    </source>
</reference>
<evidence type="ECO:0000313" key="5">
    <source>
        <dbReference type="Proteomes" id="UP000318538"/>
    </source>
</evidence>
<dbReference type="GO" id="GO:0008236">
    <property type="term" value="F:serine-type peptidase activity"/>
    <property type="evidence" value="ECO:0007669"/>
    <property type="project" value="InterPro"/>
</dbReference>
<keyword evidence="1" id="KW-0732">Signal</keyword>
<keyword evidence="5" id="KW-1185">Reference proteome</keyword>
<dbReference type="EMBL" id="CP036525">
    <property type="protein sequence ID" value="QDT01676.1"/>
    <property type="molecule type" value="Genomic_DNA"/>
</dbReference>
<protein>
    <submittedName>
        <fullName evidence="4">Prolyl oligopeptidase family protein</fullName>
    </submittedName>
</protein>
<dbReference type="InterPro" id="IPR029058">
    <property type="entry name" value="AB_hydrolase_fold"/>
</dbReference>
<dbReference type="Gene3D" id="3.40.50.1820">
    <property type="entry name" value="alpha/beta hydrolase"/>
    <property type="match status" value="1"/>
</dbReference>
<proteinExistence type="predicted"/>
<dbReference type="AlphaFoldDB" id="A0A517N3F9"/>
<dbReference type="KEGG" id="rlc:K227x_00430"/>
<gene>
    <name evidence="4" type="ORF">K227x_00430</name>
</gene>
<feature type="domain" description="Peptidase S9 prolyl oligopeptidase catalytic" evidence="3">
    <location>
        <begin position="255"/>
        <end position="402"/>
    </location>
</feature>
<dbReference type="PANTHER" id="PTHR43037">
    <property type="entry name" value="UNNAMED PRODUCT-RELATED"/>
    <property type="match status" value="1"/>
</dbReference>
<dbReference type="PANTHER" id="PTHR43037:SF1">
    <property type="entry name" value="BLL1128 PROTEIN"/>
    <property type="match status" value="1"/>
</dbReference>
<dbReference type="OrthoDB" id="236649at2"/>
<dbReference type="Pfam" id="PF00326">
    <property type="entry name" value="Peptidase_S9"/>
    <property type="match status" value="1"/>
</dbReference>
<name>A0A517N3F9_9BACT</name>
<dbReference type="InterPro" id="IPR050955">
    <property type="entry name" value="Plant_Biomass_Hydrol_Est"/>
</dbReference>
<organism evidence="4 5">
    <name type="scientific">Rubripirellula lacrimiformis</name>
    <dbReference type="NCBI Taxonomy" id="1930273"/>
    <lineage>
        <taxon>Bacteria</taxon>
        <taxon>Pseudomonadati</taxon>
        <taxon>Planctomycetota</taxon>
        <taxon>Planctomycetia</taxon>
        <taxon>Pirellulales</taxon>
        <taxon>Pirellulaceae</taxon>
        <taxon>Rubripirellula</taxon>
    </lineage>
</organism>
<evidence type="ECO:0000256" key="1">
    <source>
        <dbReference type="ARBA" id="ARBA00022729"/>
    </source>
</evidence>
<sequence length="711" mass="79202">MHNGRPTRKTSSAQTGSADLPTPSKWRIHLPVSLLLTVFVLGFASQGIADGPADNQAGEVRPIPPVGIEVDPETIQQLSTRCQAIRTRFIGVQMHSKEVGDSAASLASEVLVFPRAVELAIEFGQFYKPKELEHAEQLLDEADRRIDVIAKGGDWADVVGLGDGGSQQLIVGGYESKIDGSFQPYGLVIPVGLTKNSPRPRRLDLWFHGRGETQSEVAFLTKQSNNAGEYTPVDTVVLHPYGRYCNAFKFAGEVDVLESLQYVQSRLPVDPNRISVRGFSMGGAACWQMATHHPGLWFAANPGAGFSETPEFLNFFQGEDVRKTAPDYQQKLWPLYDSPPWAANLKHCPTVAYSGEVDRQKQAADVMEVALRDVGIDMLHVIGPDTAHKIHPDSKIEIERRMSALARTAPSNVPSRIDFTTLTLRYHRLDWVDVQGMIEHWQPATVKANIDASSRIRVTTKNVSRLRFQFDSGQWPGAASGSVKIEIDGSTVISPPVRSDRSWDVSMVRRDKTWTTAKPDDDTDELRKRPGLQGPIDDGLMDSFLFVLPSEKSEDPIVQQWVEAESKHAMQHWRKHFRGDVRQTLDRDLTDEQIASSSLVIFGDLQSNEVLARIADRIPVTWNQDSISIGEQKVAKAGHVPIMIFPNPLNPERYVVINSGFTFREYDYLNNARQTPKLPDWALVDVRDGATTQSPGVVKSAGFFNERWQPK</sequence>
<dbReference type="SUPFAM" id="SSF53474">
    <property type="entry name" value="alpha/beta-Hydrolases"/>
    <property type="match status" value="1"/>
</dbReference>
<evidence type="ECO:0000256" key="2">
    <source>
        <dbReference type="SAM" id="MobiDB-lite"/>
    </source>
</evidence>
<accession>A0A517N3F9</accession>
<evidence type="ECO:0000259" key="3">
    <source>
        <dbReference type="Pfam" id="PF00326"/>
    </source>
</evidence>
<feature type="region of interest" description="Disordered" evidence="2">
    <location>
        <begin position="1"/>
        <end position="20"/>
    </location>
</feature>
<dbReference type="RefSeq" id="WP_145176959.1">
    <property type="nucleotide sequence ID" value="NZ_CP036525.1"/>
</dbReference>
<dbReference type="GO" id="GO:0006508">
    <property type="term" value="P:proteolysis"/>
    <property type="evidence" value="ECO:0007669"/>
    <property type="project" value="InterPro"/>
</dbReference>
<dbReference type="InterPro" id="IPR001375">
    <property type="entry name" value="Peptidase_S9_cat"/>
</dbReference>